<dbReference type="EMBL" id="CP014504">
    <property type="protein sequence ID" value="AMP99116.1"/>
    <property type="molecule type" value="Genomic_DNA"/>
</dbReference>
<proteinExistence type="predicted"/>
<evidence type="ECO:0000259" key="3">
    <source>
        <dbReference type="Pfam" id="PF02668"/>
    </source>
</evidence>
<dbReference type="SUPFAM" id="SSF51197">
    <property type="entry name" value="Clavaminate synthase-like"/>
    <property type="match status" value="1"/>
</dbReference>
<sequence>MNLEIINKEEDFFGIIEESWAGPEEFIEWFNHHEEEIEQYLVKYGVIRFKKTGLKTNVDFQKFIAEINIKPLDYIDGNSPRTKKSSKIYTSTEYPAEVFISMHNELSYSNYFPKKIFFFCLTPAEEGGETTALNGYSLLEKLDPAIMGDFFDRNIKYIRNLHGGSGIGASWQETFESDDKAFIEAFCLENEIKISWKENNSLRLEQVRPAVLEHPKSGRKIWFNQADQFHPSNNPPEVYEAMKYLYEEDEFPLYVTYEDGSEIPESIFEHIRSVSRANLIALPWEKEDIMLFDNMSVLHGRNPFSGKREILLSMA</sequence>
<feature type="domain" description="TauD/TfdA-like" evidence="3">
    <location>
        <begin position="31"/>
        <end position="311"/>
    </location>
</feature>
<evidence type="ECO:0000313" key="5">
    <source>
        <dbReference type="Proteomes" id="UP000071561"/>
    </source>
</evidence>
<reference evidence="4 5" key="1">
    <citation type="submission" date="2016-03" db="EMBL/GenBank/DDBJ databases">
        <title>Complete genome sequence of Pedobacter cryoconitis PAMC 27485.</title>
        <authorList>
            <person name="Lee J."/>
            <person name="Kim O.-S."/>
        </authorList>
    </citation>
    <scope>NUCLEOTIDE SEQUENCE [LARGE SCALE GENOMIC DNA]</scope>
    <source>
        <strain evidence="4 5">PAMC 27485</strain>
    </source>
</reference>
<accession>A0A127VCP9</accession>
<dbReference type="PATRIC" id="fig|188932.3.peg.2324"/>
<dbReference type="Gene3D" id="3.60.130.10">
    <property type="entry name" value="Clavaminate synthase-like"/>
    <property type="match status" value="1"/>
</dbReference>
<protein>
    <submittedName>
        <fullName evidence="4">SyrP-like protein</fullName>
    </submittedName>
</protein>
<keyword evidence="5" id="KW-1185">Reference proteome</keyword>
<dbReference type="RefSeq" id="WP_068400603.1">
    <property type="nucleotide sequence ID" value="NZ_CP014504.1"/>
</dbReference>
<dbReference type="Proteomes" id="UP000071561">
    <property type="component" value="Chromosome"/>
</dbReference>
<dbReference type="AlphaFoldDB" id="A0A127VCP9"/>
<name>A0A127VCP9_9SPHI</name>
<organism evidence="4 5">
    <name type="scientific">Pedobacter cryoconitis</name>
    <dbReference type="NCBI Taxonomy" id="188932"/>
    <lineage>
        <taxon>Bacteria</taxon>
        <taxon>Pseudomonadati</taxon>
        <taxon>Bacteroidota</taxon>
        <taxon>Sphingobacteriia</taxon>
        <taxon>Sphingobacteriales</taxon>
        <taxon>Sphingobacteriaceae</taxon>
        <taxon>Pedobacter</taxon>
    </lineage>
</organism>
<evidence type="ECO:0000313" key="4">
    <source>
        <dbReference type="EMBL" id="AMP99116.1"/>
    </source>
</evidence>
<dbReference type="InterPro" id="IPR042098">
    <property type="entry name" value="TauD-like_sf"/>
</dbReference>
<comment type="cofactor">
    <cofactor evidence="1">
        <name>Fe(2+)</name>
        <dbReference type="ChEBI" id="CHEBI:29033"/>
    </cofactor>
</comment>
<dbReference type="PANTHER" id="PTHR10696:SF21">
    <property type="entry name" value="TAUD_TFDA-LIKE DOMAIN-CONTAINING PROTEIN"/>
    <property type="match status" value="1"/>
</dbReference>
<evidence type="ECO:0000256" key="1">
    <source>
        <dbReference type="ARBA" id="ARBA00001954"/>
    </source>
</evidence>
<dbReference type="GO" id="GO:0016706">
    <property type="term" value="F:2-oxoglutarate-dependent dioxygenase activity"/>
    <property type="evidence" value="ECO:0007669"/>
    <property type="project" value="UniProtKB-ARBA"/>
</dbReference>
<keyword evidence="2" id="KW-0560">Oxidoreductase</keyword>
<gene>
    <name evidence="4" type="ORF">AY601_2219</name>
</gene>
<dbReference type="InterPro" id="IPR003819">
    <property type="entry name" value="TauD/TfdA-like"/>
</dbReference>
<evidence type="ECO:0000256" key="2">
    <source>
        <dbReference type="ARBA" id="ARBA00023002"/>
    </source>
</evidence>
<dbReference type="PANTHER" id="PTHR10696">
    <property type="entry name" value="GAMMA-BUTYROBETAINE HYDROXYLASE-RELATED"/>
    <property type="match status" value="1"/>
</dbReference>
<dbReference type="OrthoDB" id="9769888at2"/>
<dbReference type="InterPro" id="IPR050411">
    <property type="entry name" value="AlphaKG_dependent_hydroxylases"/>
</dbReference>
<dbReference type="KEGG" id="pcm:AY601_2219"/>
<dbReference type="Pfam" id="PF02668">
    <property type="entry name" value="TauD"/>
    <property type="match status" value="1"/>
</dbReference>